<evidence type="ECO:0000256" key="1">
    <source>
        <dbReference type="SAM" id="MobiDB-lite"/>
    </source>
</evidence>
<evidence type="ECO:0000313" key="2">
    <source>
        <dbReference type="EMBL" id="ACC41993.1"/>
    </source>
</evidence>
<feature type="region of interest" description="Disordered" evidence="1">
    <location>
        <begin position="314"/>
        <end position="343"/>
    </location>
</feature>
<dbReference type="Proteomes" id="UP000001190">
    <property type="component" value="Chromosome"/>
</dbReference>
<dbReference type="AlphaFoldDB" id="B2HK51"/>
<reference evidence="2 3" key="1">
    <citation type="journal article" date="2008" name="Genome Res.">
        <title>Insights from the complete genome sequence of Mycobacterium marinum on the evolution of Mycobacterium tuberculosis.</title>
        <authorList>
            <person name="Stinear T.P."/>
            <person name="Seemann T."/>
            <person name="Harrison P.F."/>
            <person name="Jenkin G.A."/>
            <person name="Davies J.K."/>
            <person name="Johnson P.D."/>
            <person name="Abdellah Z."/>
            <person name="Arrowsmith C."/>
            <person name="Chillingworth T."/>
            <person name="Churcher C."/>
            <person name="Clarke K."/>
            <person name="Cronin A."/>
            <person name="Davis P."/>
            <person name="Goodhead I."/>
            <person name="Holroyd N."/>
            <person name="Jagels K."/>
            <person name="Lord A."/>
            <person name="Moule S."/>
            <person name="Mungall K."/>
            <person name="Norbertczak H."/>
            <person name="Quail M.A."/>
            <person name="Rabbinowitsch E."/>
            <person name="Walker D."/>
            <person name="White B."/>
            <person name="Whitehead S."/>
            <person name="Small P.L."/>
            <person name="Brosch R."/>
            <person name="Ramakrishnan L."/>
            <person name="Fischbach M.A."/>
            <person name="Parkhill J."/>
            <person name="Cole S.T."/>
        </authorList>
    </citation>
    <scope>NUCLEOTIDE SEQUENCE [LARGE SCALE GENOMIC DNA]</scope>
    <source>
        <strain evidence="3">ATCC BAA-535 / M</strain>
    </source>
</reference>
<sequence>MVSYNIGVSTAHRSGFGVYRPAKPAPRQVRPLEAVHLVRLDGQRRLARTSSRPQYFGFSTLANSAYRCLISVRTLRSASSGRDARASKRVSRTASVSRIGCMAAFLVTSPTPECRVADHRLQHPYCRAKVVHELSVRLRISTPLDDHAALQLSRHGDTASAHVDGGNSCLRSALADRAPASSALATTCWANSRMPPLRMRCANGVTRSGTGAADLGTAFVGCQGSGLLRPQSLWPPPPDGKRFGSSPCIRRWTAIGGSRPPCSSSRAGNSGVLRIPCPPFPASDRSRGGEAVSGSAVIGCCVGVDDVRRVASFDEPGTDVRSPRHTGITTTGSGQPHMAAVAT</sequence>
<evidence type="ECO:0000313" key="3">
    <source>
        <dbReference type="Proteomes" id="UP000001190"/>
    </source>
</evidence>
<accession>B2HK51</accession>
<protein>
    <submittedName>
        <fullName evidence="2">Uncharacterized protein</fullName>
    </submittedName>
</protein>
<name>B2HK51_MYCMM</name>
<dbReference type="EMBL" id="CP000854">
    <property type="protein sequence ID" value="ACC41993.1"/>
    <property type="molecule type" value="Genomic_DNA"/>
</dbReference>
<keyword evidence="3" id="KW-1185">Reference proteome</keyword>
<dbReference type="KEGG" id="mmi:MMAR_3577"/>
<dbReference type="STRING" id="216594.MMAR_3577"/>
<organism evidence="2 3">
    <name type="scientific">Mycobacterium marinum (strain ATCC BAA-535 / M)</name>
    <dbReference type="NCBI Taxonomy" id="216594"/>
    <lineage>
        <taxon>Bacteria</taxon>
        <taxon>Bacillati</taxon>
        <taxon>Actinomycetota</taxon>
        <taxon>Actinomycetes</taxon>
        <taxon>Mycobacteriales</taxon>
        <taxon>Mycobacteriaceae</taxon>
        <taxon>Mycobacterium</taxon>
        <taxon>Mycobacterium ulcerans group</taxon>
    </lineage>
</organism>
<gene>
    <name evidence="2" type="ordered locus">MMAR_3577</name>
</gene>
<dbReference type="HOGENOM" id="CLU_808501_0_0_11"/>
<proteinExistence type="predicted"/>